<accession>A0A1M6PQZ6</accession>
<evidence type="ECO:0000313" key="3">
    <source>
        <dbReference type="Proteomes" id="UP000184497"/>
    </source>
</evidence>
<proteinExistence type="predicted"/>
<reference evidence="3" key="1">
    <citation type="submission" date="2016-11" db="EMBL/GenBank/DDBJ databases">
        <authorList>
            <person name="Varghese N."/>
            <person name="Submissions S."/>
        </authorList>
    </citation>
    <scope>NUCLEOTIDE SEQUENCE [LARGE SCALE GENOMIC DNA]</scope>
    <source>
        <strain evidence="3">CGMCC 1.10835</strain>
    </source>
</reference>
<dbReference type="Pfam" id="PF04784">
    <property type="entry name" value="DUF547"/>
    <property type="match status" value="1"/>
</dbReference>
<protein>
    <recommendedName>
        <fullName evidence="1">DUF547 domain-containing protein</fullName>
    </recommendedName>
</protein>
<dbReference type="InterPro" id="IPR006869">
    <property type="entry name" value="DUF547"/>
</dbReference>
<dbReference type="AlphaFoldDB" id="A0A1M6PQZ6"/>
<dbReference type="PANTHER" id="PTHR46361">
    <property type="entry name" value="ELECTRON CARRIER/ PROTEIN DISULFIDE OXIDOREDUCTASE"/>
    <property type="match status" value="1"/>
</dbReference>
<dbReference type="RefSeq" id="WP_072795149.1">
    <property type="nucleotide sequence ID" value="NZ_FRAQ01000001.1"/>
</dbReference>
<dbReference type="OrthoDB" id="526867at2"/>
<evidence type="ECO:0000259" key="1">
    <source>
        <dbReference type="Pfam" id="PF04784"/>
    </source>
</evidence>
<dbReference type="EMBL" id="FRAQ01000001">
    <property type="protein sequence ID" value="SHK10301.1"/>
    <property type="molecule type" value="Genomic_DNA"/>
</dbReference>
<organism evidence="2 3">
    <name type="scientific">Marinobacter antarcticus</name>
    <dbReference type="NCBI Taxonomy" id="564117"/>
    <lineage>
        <taxon>Bacteria</taxon>
        <taxon>Pseudomonadati</taxon>
        <taxon>Pseudomonadota</taxon>
        <taxon>Gammaproteobacteria</taxon>
        <taxon>Pseudomonadales</taxon>
        <taxon>Marinobacteraceae</taxon>
        <taxon>Marinobacter</taxon>
    </lineage>
</organism>
<keyword evidence="3" id="KW-1185">Reference proteome</keyword>
<dbReference type="PANTHER" id="PTHR46361:SF3">
    <property type="entry name" value="ELECTRON CARRIER_ PROTEIN DISULFIDE OXIDOREDUCTASE"/>
    <property type="match status" value="1"/>
</dbReference>
<sequence>MRGYRLVTGFLAWVLLPGLVWADINPGLYKPYQRLLSNYLIEQTLPANGLVSAFDYQSALADTDLAQTLEQQRKALAEFDTGTLEAQKESVAFWINAYNFFMLEQILTERPDGLLVSSVWDYGGRVNPFVDSVFERENFVIGGERFSLNQIEKGVLLGEDYQSRGWKDARVHFAVNCASVGCPPLREQIYTTANLEGLLEENTRRAFNTQHHLRVTGNTLYGTELFKWYEQDFVEAEGSVRAFIRRWAGDAVAEQVAGTSELDYIDYDWSLNLPAADRNILNLHRPKKNR</sequence>
<feature type="domain" description="DUF547" evidence="1">
    <location>
        <begin position="87"/>
        <end position="205"/>
    </location>
</feature>
<name>A0A1M6PQZ6_9GAMM</name>
<gene>
    <name evidence="2" type="ORF">SAMN05216369_0434</name>
</gene>
<evidence type="ECO:0000313" key="2">
    <source>
        <dbReference type="EMBL" id="SHK10301.1"/>
    </source>
</evidence>
<dbReference type="STRING" id="564117.SAMN05216369_0434"/>
<dbReference type="Proteomes" id="UP000184497">
    <property type="component" value="Unassembled WGS sequence"/>
</dbReference>